<evidence type="ECO:0000256" key="1">
    <source>
        <dbReference type="SAM" id="Phobius"/>
    </source>
</evidence>
<protein>
    <recommendedName>
        <fullName evidence="3">DUF2530 domain-containing protein</fullName>
    </recommendedName>
</protein>
<name>A0A6J4N0K3_9ACTN</name>
<keyword evidence="1" id="KW-0472">Membrane</keyword>
<dbReference type="InterPro" id="IPR019681">
    <property type="entry name" value="DUF2530"/>
</dbReference>
<accession>A0A6J4N0K3</accession>
<sequence length="137" mass="15378">MDDAPSTPVGRTTDADVLDDEEARALRAARRHDLGRPAVTSHKIGDRRYLVAEVEPLDVDGVRTMQVGSALWLLAFLVLLPFAGRLRDADRGWWLITCLFGLALGLIGWDYCRRRRRALLADPRRRRTDTSELGPLG</sequence>
<keyword evidence="1" id="KW-0812">Transmembrane</keyword>
<proteinExistence type="predicted"/>
<dbReference type="AlphaFoldDB" id="A0A6J4N0K3"/>
<reference evidence="2" key="1">
    <citation type="submission" date="2020-02" db="EMBL/GenBank/DDBJ databases">
        <authorList>
            <person name="Meier V. D."/>
        </authorList>
    </citation>
    <scope>NUCLEOTIDE SEQUENCE</scope>
    <source>
        <strain evidence="2">AVDCRST_MAG21</strain>
    </source>
</reference>
<feature type="transmembrane region" description="Helical" evidence="1">
    <location>
        <begin position="67"/>
        <end position="86"/>
    </location>
</feature>
<organism evidence="2">
    <name type="scientific">uncultured Nocardioidaceae bacterium</name>
    <dbReference type="NCBI Taxonomy" id="253824"/>
    <lineage>
        <taxon>Bacteria</taxon>
        <taxon>Bacillati</taxon>
        <taxon>Actinomycetota</taxon>
        <taxon>Actinomycetes</taxon>
        <taxon>Propionibacteriales</taxon>
        <taxon>Nocardioidaceae</taxon>
        <taxon>environmental samples</taxon>
    </lineage>
</organism>
<dbReference type="EMBL" id="CADCUL010000103">
    <property type="protein sequence ID" value="CAA9374324.1"/>
    <property type="molecule type" value="Genomic_DNA"/>
</dbReference>
<dbReference type="Pfam" id="PF10745">
    <property type="entry name" value="DUF2530"/>
    <property type="match status" value="1"/>
</dbReference>
<keyword evidence="1" id="KW-1133">Transmembrane helix</keyword>
<evidence type="ECO:0008006" key="3">
    <source>
        <dbReference type="Google" id="ProtNLM"/>
    </source>
</evidence>
<gene>
    <name evidence="2" type="ORF">AVDCRST_MAG21-934</name>
</gene>
<feature type="transmembrane region" description="Helical" evidence="1">
    <location>
        <begin position="92"/>
        <end position="112"/>
    </location>
</feature>
<evidence type="ECO:0000313" key="2">
    <source>
        <dbReference type="EMBL" id="CAA9374324.1"/>
    </source>
</evidence>